<dbReference type="GO" id="GO:0000977">
    <property type="term" value="F:RNA polymerase II transcription regulatory region sequence-specific DNA binding"/>
    <property type="evidence" value="ECO:0007669"/>
    <property type="project" value="TreeGrafter"/>
</dbReference>
<dbReference type="EMBL" id="QGMH01000005">
    <property type="protein sequence ID" value="TVY30619.1"/>
    <property type="molecule type" value="Genomic_DNA"/>
</dbReference>
<dbReference type="SUPFAM" id="SSF57667">
    <property type="entry name" value="beta-beta-alpha zinc fingers"/>
    <property type="match status" value="1"/>
</dbReference>
<proteinExistence type="predicted"/>
<protein>
    <submittedName>
        <fullName evidence="8">Zinc finger protein</fullName>
    </submittedName>
</protein>
<evidence type="ECO:0000256" key="3">
    <source>
        <dbReference type="ARBA" id="ARBA00022771"/>
    </source>
</evidence>
<dbReference type="PANTHER" id="PTHR24409">
    <property type="entry name" value="ZINC FINGER PROTEIN 142"/>
    <property type="match status" value="1"/>
</dbReference>
<evidence type="ECO:0000259" key="7">
    <source>
        <dbReference type="PROSITE" id="PS50157"/>
    </source>
</evidence>
<evidence type="ECO:0000256" key="6">
    <source>
        <dbReference type="SAM" id="MobiDB-lite"/>
    </source>
</evidence>
<keyword evidence="4" id="KW-0862">Zinc</keyword>
<dbReference type="SMART" id="SM00355">
    <property type="entry name" value="ZnF_C2H2"/>
    <property type="match status" value="6"/>
</dbReference>
<name>A0A8H8R8M2_9HELO</name>
<evidence type="ECO:0000313" key="8">
    <source>
        <dbReference type="EMBL" id="TVY30619.1"/>
    </source>
</evidence>
<dbReference type="Proteomes" id="UP000431533">
    <property type="component" value="Unassembled WGS sequence"/>
</dbReference>
<dbReference type="InterPro" id="IPR013087">
    <property type="entry name" value="Znf_C2H2_type"/>
</dbReference>
<feature type="domain" description="C2H2-type" evidence="7">
    <location>
        <begin position="23"/>
        <end position="51"/>
    </location>
</feature>
<dbReference type="RefSeq" id="XP_031009405.1">
    <property type="nucleotide sequence ID" value="XM_031146190.1"/>
</dbReference>
<dbReference type="OrthoDB" id="6077919at2759"/>
<evidence type="ECO:0000313" key="9">
    <source>
        <dbReference type="Proteomes" id="UP000431533"/>
    </source>
</evidence>
<organism evidence="8 9">
    <name type="scientific">Lachnellula hyalina</name>
    <dbReference type="NCBI Taxonomy" id="1316788"/>
    <lineage>
        <taxon>Eukaryota</taxon>
        <taxon>Fungi</taxon>
        <taxon>Dikarya</taxon>
        <taxon>Ascomycota</taxon>
        <taxon>Pezizomycotina</taxon>
        <taxon>Leotiomycetes</taxon>
        <taxon>Helotiales</taxon>
        <taxon>Lachnaceae</taxon>
        <taxon>Lachnellula</taxon>
    </lineage>
</organism>
<evidence type="ECO:0000256" key="4">
    <source>
        <dbReference type="ARBA" id="ARBA00022833"/>
    </source>
</evidence>
<dbReference type="Gene3D" id="3.30.160.60">
    <property type="entry name" value="Classic Zinc Finger"/>
    <property type="match status" value="1"/>
</dbReference>
<gene>
    <name evidence="8" type="primary">ZNF816</name>
    <name evidence="8" type="ORF">LHYA1_G001205</name>
</gene>
<keyword evidence="2" id="KW-0677">Repeat</keyword>
<keyword evidence="9" id="KW-1185">Reference proteome</keyword>
<dbReference type="GO" id="GO:0005634">
    <property type="term" value="C:nucleus"/>
    <property type="evidence" value="ECO:0007669"/>
    <property type="project" value="TreeGrafter"/>
</dbReference>
<dbReference type="GeneID" id="41981403"/>
<keyword evidence="3 5" id="KW-0863">Zinc-finger</keyword>
<feature type="domain" description="C2H2-type" evidence="7">
    <location>
        <begin position="158"/>
        <end position="185"/>
    </location>
</feature>
<dbReference type="PROSITE" id="PS50157">
    <property type="entry name" value="ZINC_FINGER_C2H2_2"/>
    <property type="match status" value="2"/>
</dbReference>
<keyword evidence="1" id="KW-0479">Metal-binding</keyword>
<evidence type="ECO:0000256" key="1">
    <source>
        <dbReference type="ARBA" id="ARBA00022723"/>
    </source>
</evidence>
<evidence type="ECO:0000256" key="2">
    <source>
        <dbReference type="ARBA" id="ARBA00022737"/>
    </source>
</evidence>
<reference evidence="8 9" key="1">
    <citation type="submission" date="2018-05" db="EMBL/GenBank/DDBJ databases">
        <title>Genome sequencing and assembly of the regulated plant pathogen Lachnellula willkommii and related sister species for the development of diagnostic species identification markers.</title>
        <authorList>
            <person name="Giroux E."/>
            <person name="Bilodeau G."/>
        </authorList>
    </citation>
    <scope>NUCLEOTIDE SEQUENCE [LARGE SCALE GENOMIC DNA]</scope>
    <source>
        <strain evidence="8 9">CBS 185.66</strain>
    </source>
</reference>
<dbReference type="GO" id="GO:0008270">
    <property type="term" value="F:zinc ion binding"/>
    <property type="evidence" value="ECO:0007669"/>
    <property type="project" value="UniProtKB-KW"/>
</dbReference>
<comment type="caution">
    <text evidence="8">The sequence shown here is derived from an EMBL/GenBank/DDBJ whole genome shotgun (WGS) entry which is preliminary data.</text>
</comment>
<dbReference type="AlphaFoldDB" id="A0A8H8R8M2"/>
<dbReference type="InterPro" id="IPR036236">
    <property type="entry name" value="Znf_C2H2_sf"/>
</dbReference>
<evidence type="ECO:0000256" key="5">
    <source>
        <dbReference type="PROSITE-ProRule" id="PRU00042"/>
    </source>
</evidence>
<dbReference type="PANTHER" id="PTHR24409:SF356">
    <property type="entry name" value="C2H2 FINGER DOMAIN TRANSCRIPTION FACTOR (EUROFUNG)"/>
    <property type="match status" value="1"/>
</dbReference>
<accession>A0A8H8R8M2</accession>
<dbReference type="GO" id="GO:0000981">
    <property type="term" value="F:DNA-binding transcription factor activity, RNA polymerase II-specific"/>
    <property type="evidence" value="ECO:0007669"/>
    <property type="project" value="TreeGrafter"/>
</dbReference>
<dbReference type="PROSITE" id="PS00028">
    <property type="entry name" value="ZINC_FINGER_C2H2_1"/>
    <property type="match status" value="3"/>
</dbReference>
<feature type="region of interest" description="Disordered" evidence="6">
    <location>
        <begin position="264"/>
        <end position="284"/>
    </location>
</feature>
<sequence>MLLRSGKITTPLIMPAAATAKSFSCLHCSLQFPEEKTVLKHNREKHPKCKQCKERFLGLAELQNHRKITEHFYCRECDLHFPNLEKHLTHARGTTHTTPHHCCDCDREYTNQETLSYHCCDCDQVLRNEKSLRKHFSGKKHILKVGVPTSRSSRDLPHKCSKCDETFHRKKQLNGHMLSHRPPRNIPCPTGGKCNKKFAVPSALLNHLESGCCSSGLTRAKMHELVFAHDPNRYITSVEAVKSIRSSEYISASQTLHLLDLVESSSENPPRDQSTPLPLVSNDDSLSEWSADSCGPLTPTTSDSDWSIIGGAVLTPTYSDNASEWSFVSEDLVHVSSNAFPFDTDLDASSYRGTVSQERRCILCGPNRKSFRSMRAYQAHVNSTAHAPKIFHCPLSFIPQVKPLDLSKARSFSTLGGLTQHLESGKCEGGLEMYGKAITFVEEQLKLLGLSGFMLSSN</sequence>
<dbReference type="Pfam" id="PF00096">
    <property type="entry name" value="zf-C2H2"/>
    <property type="match status" value="1"/>
</dbReference>